<evidence type="ECO:0000313" key="4">
    <source>
        <dbReference type="Proteomes" id="UP000275281"/>
    </source>
</evidence>
<dbReference type="RefSeq" id="WP_124026637.1">
    <property type="nucleotide sequence ID" value="NZ_JBHRSN010000005.1"/>
</dbReference>
<keyword evidence="4" id="KW-1185">Reference proteome</keyword>
<protein>
    <submittedName>
        <fullName evidence="3">Uncharacterized protein</fullName>
    </submittedName>
</protein>
<evidence type="ECO:0000256" key="1">
    <source>
        <dbReference type="SAM" id="MobiDB-lite"/>
    </source>
</evidence>
<proteinExistence type="predicted"/>
<evidence type="ECO:0000256" key="2">
    <source>
        <dbReference type="SAM" id="SignalP"/>
    </source>
</evidence>
<gene>
    <name evidence="3" type="ORF">DRW07_04335</name>
</gene>
<keyword evidence="2" id="KW-0732">Signal</keyword>
<dbReference type="EMBL" id="RPOK01000001">
    <property type="protein sequence ID" value="RPJ68636.1"/>
    <property type="molecule type" value="Genomic_DNA"/>
</dbReference>
<dbReference type="AlphaFoldDB" id="A0A3N5Y5Y1"/>
<feature type="region of interest" description="Disordered" evidence="1">
    <location>
        <begin position="41"/>
        <end position="65"/>
    </location>
</feature>
<feature type="compositionally biased region" description="Polar residues" evidence="1">
    <location>
        <begin position="48"/>
        <end position="61"/>
    </location>
</feature>
<name>A0A3N5Y5Y1_9ALTE</name>
<reference evidence="3 4" key="1">
    <citation type="submission" date="2018-11" db="EMBL/GenBank/DDBJ databases">
        <authorList>
            <person name="Ye M.-Q."/>
            <person name="Du Z.-J."/>
        </authorList>
    </citation>
    <scope>NUCLEOTIDE SEQUENCE [LARGE SCALE GENOMIC DNA]</scope>
    <source>
        <strain evidence="3 4">U0105</strain>
    </source>
</reference>
<comment type="caution">
    <text evidence="3">The sequence shown here is derived from an EMBL/GenBank/DDBJ whole genome shotgun (WGS) entry which is preliminary data.</text>
</comment>
<feature type="signal peptide" evidence="2">
    <location>
        <begin position="1"/>
        <end position="23"/>
    </location>
</feature>
<dbReference type="OrthoDB" id="8477939at2"/>
<sequence>MKLNKASLILLGTAVIGSGAANAQFFDKLKDKAAQAINSKAKEEKQSVSEQAQNAAVSATTPELGEPSEELRSFTSCIGINIENVMVGNLGDYTFKKGFSNEERSGFINRRPGEVKHGCILPSLQTREVLYFEVDESAYKAEGGTWEMQCVKSANPGAGAIDEVRDQYPSNPNYLSDSHMFLHCGHGESNVENCAEGSNSDRASAYSSDLKKRGKTALSFFAAPGFNAPKTGEKLYCQYYNSKVGKSLFAFEYLRVKGH</sequence>
<evidence type="ECO:0000313" key="3">
    <source>
        <dbReference type="EMBL" id="RPJ68636.1"/>
    </source>
</evidence>
<feature type="chain" id="PRO_5017929007" evidence="2">
    <location>
        <begin position="24"/>
        <end position="259"/>
    </location>
</feature>
<dbReference type="Proteomes" id="UP000275281">
    <property type="component" value="Unassembled WGS sequence"/>
</dbReference>
<organism evidence="3 4">
    <name type="scientific">Alteromonas sediminis</name>
    <dbReference type="NCBI Taxonomy" id="2259342"/>
    <lineage>
        <taxon>Bacteria</taxon>
        <taxon>Pseudomonadati</taxon>
        <taxon>Pseudomonadota</taxon>
        <taxon>Gammaproteobacteria</taxon>
        <taxon>Alteromonadales</taxon>
        <taxon>Alteromonadaceae</taxon>
        <taxon>Alteromonas/Salinimonas group</taxon>
        <taxon>Alteromonas</taxon>
    </lineage>
</organism>
<accession>A0A3N5Y5Y1</accession>